<reference evidence="2 3" key="1">
    <citation type="submission" date="2013-02" db="EMBL/GenBank/DDBJ databases">
        <title>The Genome Sequence of Acinetobacter parvus NIPH 1103.</title>
        <authorList>
            <consortium name="The Broad Institute Genome Sequencing Platform"/>
            <consortium name="The Broad Institute Genome Sequencing Center for Infectious Disease"/>
            <person name="Cerqueira G."/>
            <person name="Feldgarden M."/>
            <person name="Courvalin P."/>
            <person name="Perichon B."/>
            <person name="Grillot-Courvalin C."/>
            <person name="Clermont D."/>
            <person name="Rocha E."/>
            <person name="Yoon E.-J."/>
            <person name="Nemec A."/>
            <person name="Walker B."/>
            <person name="Young S.K."/>
            <person name="Zeng Q."/>
            <person name="Gargeya S."/>
            <person name="Fitzgerald M."/>
            <person name="Haas B."/>
            <person name="Abouelleil A."/>
            <person name="Alvarado L."/>
            <person name="Arachchi H.M."/>
            <person name="Berlin A.M."/>
            <person name="Chapman S.B."/>
            <person name="Dewar J."/>
            <person name="Goldberg J."/>
            <person name="Griggs A."/>
            <person name="Gujja S."/>
            <person name="Hansen M."/>
            <person name="Howarth C."/>
            <person name="Imamovic A."/>
            <person name="Larimer J."/>
            <person name="McCowan C."/>
            <person name="Murphy C."/>
            <person name="Neiman D."/>
            <person name="Pearson M."/>
            <person name="Priest M."/>
            <person name="Roberts A."/>
            <person name="Saif S."/>
            <person name="Shea T."/>
            <person name="Sisk P."/>
            <person name="Sykes S."/>
            <person name="Wortman J."/>
            <person name="Nusbaum C."/>
            <person name="Birren B."/>
        </authorList>
    </citation>
    <scope>NUCLEOTIDE SEQUENCE [LARGE SCALE GENOMIC DNA]</scope>
    <source>
        <strain evidence="2 3">NIPH 1103</strain>
    </source>
</reference>
<accession>N8RDL2</accession>
<protein>
    <recommendedName>
        <fullName evidence="1">Glycosyl transferase family 25 domain-containing protein</fullName>
    </recommendedName>
</protein>
<name>N8RDL2_9GAMM</name>
<dbReference type="Pfam" id="PF01755">
    <property type="entry name" value="Glyco_transf_25"/>
    <property type="match status" value="1"/>
</dbReference>
<sequence length="82" mass="9214">MWHVVASEDYTMKNYVISLTYADQRRDHILSIFQKQAIDFCFFDAVTPATMEQIANALGLDITKTDLAKSEVARGGPTCLNN</sequence>
<dbReference type="InterPro" id="IPR002654">
    <property type="entry name" value="Glyco_trans_25"/>
</dbReference>
<comment type="caution">
    <text evidence="2">The sequence shown here is derived from an EMBL/GenBank/DDBJ whole genome shotgun (WGS) entry which is preliminary data.</text>
</comment>
<proteinExistence type="predicted"/>
<dbReference type="AlphaFoldDB" id="N8RDL2"/>
<organism evidence="2 3">
    <name type="scientific">Acinetobacter parvus NIPH 1103</name>
    <dbReference type="NCBI Taxonomy" id="1217671"/>
    <lineage>
        <taxon>Bacteria</taxon>
        <taxon>Pseudomonadati</taxon>
        <taxon>Pseudomonadota</taxon>
        <taxon>Gammaproteobacteria</taxon>
        <taxon>Moraxellales</taxon>
        <taxon>Moraxellaceae</taxon>
        <taxon>Acinetobacter</taxon>
    </lineage>
</organism>
<evidence type="ECO:0000313" key="2">
    <source>
        <dbReference type="EMBL" id="ENU32187.1"/>
    </source>
</evidence>
<dbReference type="PATRIC" id="fig|1217671.3.peg.2805"/>
<evidence type="ECO:0000259" key="1">
    <source>
        <dbReference type="Pfam" id="PF01755"/>
    </source>
</evidence>
<dbReference type="Proteomes" id="UP000018426">
    <property type="component" value="Unassembled WGS sequence"/>
</dbReference>
<gene>
    <name evidence="2" type="ORF">F989_02853</name>
</gene>
<feature type="domain" description="Glycosyl transferase family 25" evidence="1">
    <location>
        <begin position="13"/>
        <end position="73"/>
    </location>
</feature>
<dbReference type="EMBL" id="APOL01000047">
    <property type="protein sequence ID" value="ENU32187.1"/>
    <property type="molecule type" value="Genomic_DNA"/>
</dbReference>
<evidence type="ECO:0000313" key="3">
    <source>
        <dbReference type="Proteomes" id="UP000018426"/>
    </source>
</evidence>
<dbReference type="HOGENOM" id="CLU_2550652_0_0_6"/>